<dbReference type="Gene3D" id="3.40.190.10">
    <property type="entry name" value="Periplasmic binding protein-like II"/>
    <property type="match status" value="2"/>
</dbReference>
<dbReference type="Pfam" id="PF03466">
    <property type="entry name" value="LysR_substrate"/>
    <property type="match status" value="1"/>
</dbReference>
<comment type="similarity">
    <text evidence="1">Belongs to the LysR transcriptional regulatory family.</text>
</comment>
<evidence type="ECO:0000313" key="6">
    <source>
        <dbReference type="EMBL" id="TCO54033.1"/>
    </source>
</evidence>
<dbReference type="GO" id="GO:0032993">
    <property type="term" value="C:protein-DNA complex"/>
    <property type="evidence" value="ECO:0007669"/>
    <property type="project" value="TreeGrafter"/>
</dbReference>
<evidence type="ECO:0000256" key="2">
    <source>
        <dbReference type="ARBA" id="ARBA00023015"/>
    </source>
</evidence>
<keyword evidence="2" id="KW-0805">Transcription regulation</keyword>
<dbReference type="InterPro" id="IPR005119">
    <property type="entry name" value="LysR_subst-bd"/>
</dbReference>
<evidence type="ECO:0000256" key="3">
    <source>
        <dbReference type="ARBA" id="ARBA00023125"/>
    </source>
</evidence>
<dbReference type="Gene3D" id="1.10.10.10">
    <property type="entry name" value="Winged helix-like DNA-binding domain superfamily/Winged helix DNA-binding domain"/>
    <property type="match status" value="1"/>
</dbReference>
<dbReference type="GO" id="GO:0003677">
    <property type="term" value="F:DNA binding"/>
    <property type="evidence" value="ECO:0007669"/>
    <property type="project" value="UniProtKB-KW"/>
</dbReference>
<dbReference type="GO" id="GO:0003700">
    <property type="term" value="F:DNA-binding transcription factor activity"/>
    <property type="evidence" value="ECO:0007669"/>
    <property type="project" value="InterPro"/>
</dbReference>
<name>A0A4R2J5D0_9PSEU</name>
<dbReference type="PRINTS" id="PR00039">
    <property type="entry name" value="HTHLYSR"/>
</dbReference>
<accession>A0A4R2J5D0</accession>
<dbReference type="InterPro" id="IPR036388">
    <property type="entry name" value="WH-like_DNA-bd_sf"/>
</dbReference>
<evidence type="ECO:0000259" key="5">
    <source>
        <dbReference type="PROSITE" id="PS50931"/>
    </source>
</evidence>
<proteinExistence type="inferred from homology"/>
<feature type="domain" description="HTH lysR-type" evidence="5">
    <location>
        <begin position="1"/>
        <end position="58"/>
    </location>
</feature>
<dbReference type="InterPro" id="IPR036390">
    <property type="entry name" value="WH_DNA-bd_sf"/>
</dbReference>
<organism evidence="6 7">
    <name type="scientific">Actinocrispum wychmicini</name>
    <dbReference type="NCBI Taxonomy" id="1213861"/>
    <lineage>
        <taxon>Bacteria</taxon>
        <taxon>Bacillati</taxon>
        <taxon>Actinomycetota</taxon>
        <taxon>Actinomycetes</taxon>
        <taxon>Pseudonocardiales</taxon>
        <taxon>Pseudonocardiaceae</taxon>
        <taxon>Actinocrispum</taxon>
    </lineage>
</organism>
<dbReference type="InterPro" id="IPR000847">
    <property type="entry name" value="LysR_HTH_N"/>
</dbReference>
<dbReference type="EMBL" id="SLWS01000009">
    <property type="protein sequence ID" value="TCO54033.1"/>
    <property type="molecule type" value="Genomic_DNA"/>
</dbReference>
<dbReference type="PROSITE" id="PS50931">
    <property type="entry name" value="HTH_LYSR"/>
    <property type="match status" value="1"/>
</dbReference>
<evidence type="ECO:0000256" key="1">
    <source>
        <dbReference type="ARBA" id="ARBA00009437"/>
    </source>
</evidence>
<reference evidence="6 7" key="1">
    <citation type="submission" date="2019-03" db="EMBL/GenBank/DDBJ databases">
        <title>Genomic Encyclopedia of Type Strains, Phase IV (KMG-IV): sequencing the most valuable type-strain genomes for metagenomic binning, comparative biology and taxonomic classification.</title>
        <authorList>
            <person name="Goeker M."/>
        </authorList>
    </citation>
    <scope>NUCLEOTIDE SEQUENCE [LARGE SCALE GENOMIC DNA]</scope>
    <source>
        <strain evidence="6 7">DSM 45934</strain>
    </source>
</reference>
<evidence type="ECO:0000256" key="4">
    <source>
        <dbReference type="ARBA" id="ARBA00023163"/>
    </source>
</evidence>
<comment type="caution">
    <text evidence="6">The sequence shown here is derived from an EMBL/GenBank/DDBJ whole genome shotgun (WGS) entry which is preliminary data.</text>
</comment>
<dbReference type="PANTHER" id="PTHR30346:SF0">
    <property type="entry name" value="HCA OPERON TRANSCRIPTIONAL ACTIVATOR HCAR"/>
    <property type="match status" value="1"/>
</dbReference>
<keyword evidence="3" id="KW-0238">DNA-binding</keyword>
<dbReference type="PANTHER" id="PTHR30346">
    <property type="entry name" value="TRANSCRIPTIONAL DUAL REGULATOR HCAR-RELATED"/>
    <property type="match status" value="1"/>
</dbReference>
<gene>
    <name evidence="6" type="ORF">EV192_10913</name>
</gene>
<protein>
    <submittedName>
        <fullName evidence="6">LysR family cyn operon transcriptional activator</fullName>
    </submittedName>
</protein>
<dbReference type="SUPFAM" id="SSF46785">
    <property type="entry name" value="Winged helix' DNA-binding domain"/>
    <property type="match status" value="1"/>
</dbReference>
<dbReference type="RefSeq" id="WP_165960806.1">
    <property type="nucleotide sequence ID" value="NZ_SLWS01000009.1"/>
</dbReference>
<dbReference type="Pfam" id="PF00126">
    <property type="entry name" value="HTH_1"/>
    <property type="match status" value="1"/>
</dbReference>
<dbReference type="SUPFAM" id="SSF53850">
    <property type="entry name" value="Periplasmic binding protein-like II"/>
    <property type="match status" value="1"/>
</dbReference>
<dbReference type="AlphaFoldDB" id="A0A4R2J5D0"/>
<dbReference type="FunFam" id="1.10.10.10:FF:000001">
    <property type="entry name" value="LysR family transcriptional regulator"/>
    <property type="match status" value="1"/>
</dbReference>
<sequence>MELRRLRYFLAVVEEGGFTRAAARLQVSQPTLSQQIQVLERTVGGALFDRQPGGARLTPAGEALLDPARRALEAVAEGLRAARDIAGSTSGPLRVGMIYGAAGSVTQPILSAFARAFPDVRLHFRGELPVGQAYTALLDGEVDVAFTRLPLHPLRHAWITLYEERRVVVVHTQHPLADAATATLDQVLPLPILAANPARTAPEVNDHWLLNDFRNGEPPPLYLSEAWTVVEIAQTLVHTPTVVAMCSEIARQLSPLPNAPLRFLDLPEAGTSQAVIARRQNDHRPIVEAFCHLAATVAHR</sequence>
<keyword evidence="4" id="KW-0804">Transcription</keyword>
<keyword evidence="7" id="KW-1185">Reference proteome</keyword>
<evidence type="ECO:0000313" key="7">
    <source>
        <dbReference type="Proteomes" id="UP000295680"/>
    </source>
</evidence>
<dbReference type="Proteomes" id="UP000295680">
    <property type="component" value="Unassembled WGS sequence"/>
</dbReference>